<feature type="non-terminal residue" evidence="1">
    <location>
        <position position="91"/>
    </location>
</feature>
<proteinExistence type="predicted"/>
<evidence type="ECO:0000313" key="1">
    <source>
        <dbReference type="EMBL" id="CAI0655526.1"/>
    </source>
</evidence>
<name>A0A9W4S9S9_9PEZI</name>
<dbReference type="EMBL" id="CAMGZC010003114">
    <property type="protein sequence ID" value="CAI0655526.1"/>
    <property type="molecule type" value="Genomic_DNA"/>
</dbReference>
<keyword evidence="2" id="KW-1185">Reference proteome</keyword>
<evidence type="ECO:0000313" key="2">
    <source>
        <dbReference type="Proteomes" id="UP001152533"/>
    </source>
</evidence>
<gene>
    <name evidence="1" type="ORF">CGXH109_LOCUS150311</name>
</gene>
<dbReference type="Proteomes" id="UP001152533">
    <property type="component" value="Unassembled WGS sequence"/>
</dbReference>
<reference evidence="1" key="1">
    <citation type="submission" date="2022-08" db="EMBL/GenBank/DDBJ databases">
        <authorList>
            <person name="Giroux E."/>
            <person name="Giroux E."/>
        </authorList>
    </citation>
    <scope>NUCLEOTIDE SEQUENCE</scope>
    <source>
        <strain evidence="1">H1091258</strain>
    </source>
</reference>
<protein>
    <submittedName>
        <fullName evidence="1">Uncharacterized protein</fullName>
    </submittedName>
</protein>
<sequence length="91" mass="8910">SGVTTTTIAVPPVPFPSVSSVSDPVVTLPTFTAPINTTLATSTATQTYYTSAPNATTSGPVTVPTAAADKVALKGSAAGLLAFGVAGLFLL</sequence>
<dbReference type="AlphaFoldDB" id="A0A9W4S9S9"/>
<accession>A0A9W4S9S9</accession>
<organism evidence="1 2">
    <name type="scientific">Colletotrichum noveboracense</name>
    <dbReference type="NCBI Taxonomy" id="2664923"/>
    <lineage>
        <taxon>Eukaryota</taxon>
        <taxon>Fungi</taxon>
        <taxon>Dikarya</taxon>
        <taxon>Ascomycota</taxon>
        <taxon>Pezizomycotina</taxon>
        <taxon>Sordariomycetes</taxon>
        <taxon>Hypocreomycetidae</taxon>
        <taxon>Glomerellales</taxon>
        <taxon>Glomerellaceae</taxon>
        <taxon>Colletotrichum</taxon>
        <taxon>Colletotrichum gloeosporioides species complex</taxon>
    </lineage>
</organism>
<comment type="caution">
    <text evidence="1">The sequence shown here is derived from an EMBL/GenBank/DDBJ whole genome shotgun (WGS) entry which is preliminary data.</text>
</comment>